<dbReference type="CDD" id="cd06261">
    <property type="entry name" value="TM_PBP2"/>
    <property type="match status" value="1"/>
</dbReference>
<comment type="caution">
    <text evidence="9">The sequence shown here is derived from an EMBL/GenBank/DDBJ whole genome shotgun (WGS) entry which is preliminary data.</text>
</comment>
<keyword evidence="2 7" id="KW-0813">Transport</keyword>
<dbReference type="Pfam" id="PF00528">
    <property type="entry name" value="BPD_transp_1"/>
    <property type="match status" value="1"/>
</dbReference>
<feature type="transmembrane region" description="Helical" evidence="7">
    <location>
        <begin position="21"/>
        <end position="38"/>
    </location>
</feature>
<evidence type="ECO:0000256" key="6">
    <source>
        <dbReference type="ARBA" id="ARBA00023136"/>
    </source>
</evidence>
<evidence type="ECO:0000256" key="1">
    <source>
        <dbReference type="ARBA" id="ARBA00004651"/>
    </source>
</evidence>
<dbReference type="AlphaFoldDB" id="A0A841RB63"/>
<gene>
    <name evidence="9" type="ORF">HNR50_001576</name>
</gene>
<keyword evidence="6 7" id="KW-0472">Membrane</keyword>
<feature type="transmembrane region" description="Helical" evidence="7">
    <location>
        <begin position="148"/>
        <end position="168"/>
    </location>
</feature>
<evidence type="ECO:0000313" key="9">
    <source>
        <dbReference type="EMBL" id="MBB6479918.1"/>
    </source>
</evidence>
<dbReference type="RefSeq" id="WP_184745579.1">
    <property type="nucleotide sequence ID" value="NZ_JACHGJ010000002.1"/>
</dbReference>
<keyword evidence="10" id="KW-1185">Reference proteome</keyword>
<dbReference type="SUPFAM" id="SSF161098">
    <property type="entry name" value="MetI-like"/>
    <property type="match status" value="1"/>
</dbReference>
<accession>A0A841RB63</accession>
<evidence type="ECO:0000256" key="3">
    <source>
        <dbReference type="ARBA" id="ARBA00022475"/>
    </source>
</evidence>
<feature type="domain" description="ABC transmembrane type-1" evidence="8">
    <location>
        <begin position="81"/>
        <end position="291"/>
    </location>
</feature>
<dbReference type="PANTHER" id="PTHR43744:SF9">
    <property type="entry name" value="POLYGALACTURONAN_RHAMNOGALACTURONAN TRANSPORT SYSTEM PERMEASE PROTEIN YTCP"/>
    <property type="match status" value="1"/>
</dbReference>
<feature type="transmembrane region" description="Helical" evidence="7">
    <location>
        <begin position="117"/>
        <end position="136"/>
    </location>
</feature>
<keyword evidence="3" id="KW-1003">Cell membrane</keyword>
<evidence type="ECO:0000256" key="2">
    <source>
        <dbReference type="ARBA" id="ARBA00022448"/>
    </source>
</evidence>
<dbReference type="Gene3D" id="1.10.3720.10">
    <property type="entry name" value="MetI-like"/>
    <property type="match status" value="1"/>
</dbReference>
<evidence type="ECO:0000256" key="5">
    <source>
        <dbReference type="ARBA" id="ARBA00022989"/>
    </source>
</evidence>
<dbReference type="InterPro" id="IPR000515">
    <property type="entry name" value="MetI-like"/>
</dbReference>
<name>A0A841RB63_9SPIO</name>
<proteinExistence type="inferred from homology"/>
<dbReference type="PROSITE" id="PS50928">
    <property type="entry name" value="ABC_TM1"/>
    <property type="match status" value="1"/>
</dbReference>
<reference evidence="9 10" key="1">
    <citation type="submission" date="2020-08" db="EMBL/GenBank/DDBJ databases">
        <title>Genomic Encyclopedia of Type Strains, Phase IV (KMG-IV): sequencing the most valuable type-strain genomes for metagenomic binning, comparative biology and taxonomic classification.</title>
        <authorList>
            <person name="Goeker M."/>
        </authorList>
    </citation>
    <scope>NUCLEOTIDE SEQUENCE [LARGE SCALE GENOMIC DNA]</scope>
    <source>
        <strain evidence="9 10">DSM 2461</strain>
    </source>
</reference>
<protein>
    <submittedName>
        <fullName evidence="9">Putative aldouronate transport system permease protein</fullName>
    </submittedName>
</protein>
<keyword evidence="5 7" id="KW-1133">Transmembrane helix</keyword>
<organism evidence="9 10">
    <name type="scientific">Spirochaeta isovalerica</name>
    <dbReference type="NCBI Taxonomy" id="150"/>
    <lineage>
        <taxon>Bacteria</taxon>
        <taxon>Pseudomonadati</taxon>
        <taxon>Spirochaetota</taxon>
        <taxon>Spirochaetia</taxon>
        <taxon>Spirochaetales</taxon>
        <taxon>Spirochaetaceae</taxon>
        <taxon>Spirochaeta</taxon>
    </lineage>
</organism>
<dbReference type="GO" id="GO:0055085">
    <property type="term" value="P:transmembrane transport"/>
    <property type="evidence" value="ECO:0007669"/>
    <property type="project" value="InterPro"/>
</dbReference>
<dbReference type="PANTHER" id="PTHR43744">
    <property type="entry name" value="ABC TRANSPORTER PERMEASE PROTEIN MG189-RELATED-RELATED"/>
    <property type="match status" value="1"/>
</dbReference>
<dbReference type="Proteomes" id="UP000587760">
    <property type="component" value="Unassembled WGS sequence"/>
</dbReference>
<evidence type="ECO:0000259" key="8">
    <source>
        <dbReference type="PROSITE" id="PS50928"/>
    </source>
</evidence>
<comment type="similarity">
    <text evidence="7">Belongs to the binding-protein-dependent transport system permease family.</text>
</comment>
<keyword evidence="4 7" id="KW-0812">Transmembrane</keyword>
<evidence type="ECO:0000256" key="4">
    <source>
        <dbReference type="ARBA" id="ARBA00022692"/>
    </source>
</evidence>
<dbReference type="EMBL" id="JACHGJ010000002">
    <property type="protein sequence ID" value="MBB6479918.1"/>
    <property type="molecule type" value="Genomic_DNA"/>
</dbReference>
<feature type="transmembrane region" description="Helical" evidence="7">
    <location>
        <begin position="272"/>
        <end position="291"/>
    </location>
</feature>
<sequence>MKSKIKLRRKFSAESLIFHTFNYVFLALLCIAMLYPIINTIAVSFNDGLDAVRGGIGLWPRTFTLDNYRTVLGMHTILDAFWMSVYRTVVQVVTNIVVTSMLAFALSRREFKPGRPIALIFVLTMYFNAGLIPNFILIQSLGMVNTFAVYWVPTMISAFNLIIMRTYMRTIPEALLESARLDGASDFRTYLQIVMPLSKPVLATVALFVAVGAWNTWFDAFIYNSGAQHLSVLQYELQRVLASAMMQGQQSSQSSQAAQAGMGLSMVTPQTIRATITVVAAVPILIVYPFLQRYFVHGVQLGGVKE</sequence>
<comment type="subcellular location">
    <subcellularLocation>
        <location evidence="1 7">Cell membrane</location>
        <topology evidence="1 7">Multi-pass membrane protein</topology>
    </subcellularLocation>
</comment>
<dbReference type="GO" id="GO:0005886">
    <property type="term" value="C:plasma membrane"/>
    <property type="evidence" value="ECO:0007669"/>
    <property type="project" value="UniProtKB-SubCell"/>
</dbReference>
<dbReference type="InterPro" id="IPR035906">
    <property type="entry name" value="MetI-like_sf"/>
</dbReference>
<evidence type="ECO:0000256" key="7">
    <source>
        <dbReference type="RuleBase" id="RU363032"/>
    </source>
</evidence>
<feature type="transmembrane region" description="Helical" evidence="7">
    <location>
        <begin position="84"/>
        <end position="105"/>
    </location>
</feature>
<feature type="transmembrane region" description="Helical" evidence="7">
    <location>
        <begin position="189"/>
        <end position="214"/>
    </location>
</feature>
<evidence type="ECO:0000313" key="10">
    <source>
        <dbReference type="Proteomes" id="UP000587760"/>
    </source>
</evidence>